<evidence type="ECO:0000256" key="1">
    <source>
        <dbReference type="ARBA" id="ARBA00004141"/>
    </source>
</evidence>
<feature type="transmembrane region" description="Helical" evidence="6">
    <location>
        <begin position="193"/>
        <end position="211"/>
    </location>
</feature>
<gene>
    <name evidence="7" type="ORF">EANT1437_LOCUS14032</name>
</gene>
<dbReference type="Pfam" id="PF01554">
    <property type="entry name" value="MatE"/>
    <property type="match status" value="1"/>
</dbReference>
<organism evidence="7">
    <name type="scientific">Eucampia antarctica</name>
    <dbReference type="NCBI Taxonomy" id="49252"/>
    <lineage>
        <taxon>Eukaryota</taxon>
        <taxon>Sar</taxon>
        <taxon>Stramenopiles</taxon>
        <taxon>Ochrophyta</taxon>
        <taxon>Bacillariophyta</taxon>
        <taxon>Mediophyceae</taxon>
        <taxon>Biddulphiophycidae</taxon>
        <taxon>Hemiaulales</taxon>
        <taxon>Hemiaulaceae</taxon>
        <taxon>Eucampia</taxon>
    </lineage>
</organism>
<evidence type="ECO:0008006" key="8">
    <source>
        <dbReference type="Google" id="ProtNLM"/>
    </source>
</evidence>
<comment type="subcellular location">
    <subcellularLocation>
        <location evidence="1">Membrane</location>
        <topology evidence="1">Multi-pass membrane protein</topology>
    </subcellularLocation>
</comment>
<dbReference type="GO" id="GO:0042910">
    <property type="term" value="F:xenobiotic transmembrane transporter activity"/>
    <property type="evidence" value="ECO:0007669"/>
    <property type="project" value="InterPro"/>
</dbReference>
<comment type="similarity">
    <text evidence="2">Belongs to the multi antimicrobial extrusion (MATE) (TC 2.A.66.1) family.</text>
</comment>
<dbReference type="InterPro" id="IPR002528">
    <property type="entry name" value="MATE_fam"/>
</dbReference>
<dbReference type="PANTHER" id="PTHR42893">
    <property type="entry name" value="PROTEIN DETOXIFICATION 44, CHLOROPLASTIC-RELATED"/>
    <property type="match status" value="1"/>
</dbReference>
<dbReference type="InterPro" id="IPR044644">
    <property type="entry name" value="DinF-like"/>
</dbReference>
<proteinExistence type="inferred from homology"/>
<keyword evidence="5 6" id="KW-0472">Membrane</keyword>
<feature type="transmembrane region" description="Helical" evidence="6">
    <location>
        <begin position="89"/>
        <end position="110"/>
    </location>
</feature>
<sequence length="233" mass="25781">MKDFWPYVIPVSATSIGRVSGYIAMSHVVSSCFGTVEMAAQQILLSFFLCLTPICDSLNLTAQSFLPSIFEKRQSKNRAVALKQTVRNFIKAGALFGAVLVGVVMCIPFLSKFFTVDSNVISLVTSVTPLLAIIFALSGVVCTGEGLLLGQKDLKFLGRAYSSWFFIVPYFMFQVKKRALSGMIKSTGVLSVWKVFVIYQIIRCSTWLLRLGRLQKRIDSQVNTDSSVLTKTT</sequence>
<name>A0A7S2WN91_9STRA</name>
<evidence type="ECO:0000256" key="3">
    <source>
        <dbReference type="ARBA" id="ARBA00022692"/>
    </source>
</evidence>
<dbReference type="PROSITE" id="PS51257">
    <property type="entry name" value="PROKAR_LIPOPROTEIN"/>
    <property type="match status" value="1"/>
</dbReference>
<evidence type="ECO:0000256" key="6">
    <source>
        <dbReference type="SAM" id="Phobius"/>
    </source>
</evidence>
<dbReference type="EMBL" id="HBHI01027431">
    <property type="protein sequence ID" value="CAD9696535.1"/>
    <property type="molecule type" value="Transcribed_RNA"/>
</dbReference>
<dbReference type="AlphaFoldDB" id="A0A7S2WN91"/>
<dbReference type="GO" id="GO:0016020">
    <property type="term" value="C:membrane"/>
    <property type="evidence" value="ECO:0007669"/>
    <property type="project" value="UniProtKB-SubCell"/>
</dbReference>
<evidence type="ECO:0000256" key="2">
    <source>
        <dbReference type="ARBA" id="ARBA00010199"/>
    </source>
</evidence>
<keyword evidence="3 6" id="KW-0812">Transmembrane</keyword>
<feature type="transmembrane region" description="Helical" evidence="6">
    <location>
        <begin position="130"/>
        <end position="149"/>
    </location>
</feature>
<dbReference type="GO" id="GO:0015297">
    <property type="term" value="F:antiporter activity"/>
    <property type="evidence" value="ECO:0007669"/>
    <property type="project" value="InterPro"/>
</dbReference>
<dbReference type="PANTHER" id="PTHR42893:SF9">
    <property type="entry name" value="PROTEIN DETOXIFICATION 46, CHLOROPLASTIC"/>
    <property type="match status" value="1"/>
</dbReference>
<protein>
    <recommendedName>
        <fullName evidence="8">Polysaccharide biosynthesis protein C-terminal domain-containing protein</fullName>
    </recommendedName>
</protein>
<accession>A0A7S2WN91</accession>
<reference evidence="7" key="1">
    <citation type="submission" date="2021-01" db="EMBL/GenBank/DDBJ databases">
        <authorList>
            <person name="Corre E."/>
            <person name="Pelletier E."/>
            <person name="Niang G."/>
            <person name="Scheremetjew M."/>
            <person name="Finn R."/>
            <person name="Kale V."/>
            <person name="Holt S."/>
            <person name="Cochrane G."/>
            <person name="Meng A."/>
            <person name="Brown T."/>
            <person name="Cohen L."/>
        </authorList>
    </citation>
    <scope>NUCLEOTIDE SEQUENCE</scope>
    <source>
        <strain evidence="7">CCMP1452</strain>
    </source>
</reference>
<evidence type="ECO:0000313" key="7">
    <source>
        <dbReference type="EMBL" id="CAD9696535.1"/>
    </source>
</evidence>
<evidence type="ECO:0000256" key="5">
    <source>
        <dbReference type="ARBA" id="ARBA00023136"/>
    </source>
</evidence>
<feature type="transmembrane region" description="Helical" evidence="6">
    <location>
        <begin position="156"/>
        <end position="173"/>
    </location>
</feature>
<keyword evidence="4 6" id="KW-1133">Transmembrane helix</keyword>
<evidence type="ECO:0000256" key="4">
    <source>
        <dbReference type="ARBA" id="ARBA00022989"/>
    </source>
</evidence>